<dbReference type="RefSeq" id="WP_037450090.1">
    <property type="nucleotide sequence ID" value="NZ_JFHR01000015.1"/>
</dbReference>
<comment type="caution">
    <text evidence="2">The sequence shown here is derived from an EMBL/GenBank/DDBJ whole genome shotgun (WGS) entry which is preliminary data.</text>
</comment>
<evidence type="ECO:0000313" key="2">
    <source>
        <dbReference type="EMBL" id="KEQ54045.1"/>
    </source>
</evidence>
<reference evidence="2 3" key="1">
    <citation type="submission" date="2014-02" db="EMBL/GenBank/DDBJ databases">
        <title>Whole genome sequence of Sphingobium chlorophenolicum NBRC 16172.</title>
        <authorList>
            <person name="Gan H.M."/>
            <person name="Gan H.Y."/>
            <person name="Chew T.H."/>
            <person name="Savka M.A."/>
        </authorList>
    </citation>
    <scope>NUCLEOTIDE SEQUENCE [LARGE SCALE GENOMIC DNA]</scope>
    <source>
        <strain evidence="2 3">NBRC 16172</strain>
    </source>
</reference>
<name>A0A081RFS2_SPHCR</name>
<dbReference type="AlphaFoldDB" id="A0A081RFS2"/>
<dbReference type="EMBL" id="JFHR01000015">
    <property type="protein sequence ID" value="KEQ54045.1"/>
    <property type="molecule type" value="Genomic_DNA"/>
</dbReference>
<protein>
    <recommendedName>
        <fullName evidence="4">DUF2842 domain-containing protein</fullName>
    </recommendedName>
</protein>
<feature type="transmembrane region" description="Helical" evidence="1">
    <location>
        <begin position="20"/>
        <end position="43"/>
    </location>
</feature>
<keyword evidence="1" id="KW-0812">Transmembrane</keyword>
<gene>
    <name evidence="2" type="ORF">BV95_01737</name>
</gene>
<keyword evidence="1" id="KW-0472">Membrane</keyword>
<dbReference type="PATRIC" id="fig|46429.4.peg.1704"/>
<proteinExistence type="predicted"/>
<dbReference type="Pfam" id="PF11003">
    <property type="entry name" value="DUF2842"/>
    <property type="match status" value="1"/>
</dbReference>
<keyword evidence="1" id="KW-1133">Transmembrane helix</keyword>
<sequence>MSIDPRHTYKPSWRKPVGMFAILGLIALWAVLVGSLSGLIGGLPMVVQVVIYVFLGLVWIWVLPLKRLLAWMETGRWRSF</sequence>
<organism evidence="2 3">
    <name type="scientific">Sphingobium chlorophenolicum</name>
    <dbReference type="NCBI Taxonomy" id="46429"/>
    <lineage>
        <taxon>Bacteria</taxon>
        <taxon>Pseudomonadati</taxon>
        <taxon>Pseudomonadota</taxon>
        <taxon>Alphaproteobacteria</taxon>
        <taxon>Sphingomonadales</taxon>
        <taxon>Sphingomonadaceae</taxon>
        <taxon>Sphingobium</taxon>
    </lineage>
</organism>
<evidence type="ECO:0008006" key="4">
    <source>
        <dbReference type="Google" id="ProtNLM"/>
    </source>
</evidence>
<dbReference type="OrthoDB" id="7510023at2"/>
<feature type="transmembrane region" description="Helical" evidence="1">
    <location>
        <begin position="49"/>
        <end position="69"/>
    </location>
</feature>
<evidence type="ECO:0000256" key="1">
    <source>
        <dbReference type="SAM" id="Phobius"/>
    </source>
</evidence>
<dbReference type="InterPro" id="IPR021265">
    <property type="entry name" value="DUF2842"/>
</dbReference>
<dbReference type="eggNOG" id="ENOG502ZIV5">
    <property type="taxonomic scope" value="Bacteria"/>
</dbReference>
<accession>A0A081RFS2</accession>
<evidence type="ECO:0000313" key="3">
    <source>
        <dbReference type="Proteomes" id="UP000028411"/>
    </source>
</evidence>
<dbReference type="Proteomes" id="UP000028411">
    <property type="component" value="Unassembled WGS sequence"/>
</dbReference>